<name>A0A1M6SG81_9FLAO</name>
<sequence length="37" mass="4681">MTFILKSKYDNLYKIYTKKLDRENRSLMARNEKLYRH</sequence>
<reference evidence="2" key="1">
    <citation type="submission" date="2016-11" db="EMBL/GenBank/DDBJ databases">
        <authorList>
            <person name="Varghese N."/>
            <person name="Submissions S."/>
        </authorList>
    </citation>
    <scope>NUCLEOTIDE SEQUENCE [LARGE SCALE GENOMIC DNA]</scope>
    <source>
        <strain evidence="2">DSM 26899</strain>
    </source>
</reference>
<proteinExistence type="predicted"/>
<dbReference type="AlphaFoldDB" id="A0A1M6SG81"/>
<organism evidence="1 2">
    <name type="scientific">Chryseobacterium polytrichastri</name>
    <dbReference type="NCBI Taxonomy" id="1302687"/>
    <lineage>
        <taxon>Bacteria</taxon>
        <taxon>Pseudomonadati</taxon>
        <taxon>Bacteroidota</taxon>
        <taxon>Flavobacteriia</taxon>
        <taxon>Flavobacteriales</taxon>
        <taxon>Weeksellaceae</taxon>
        <taxon>Chryseobacterium group</taxon>
        <taxon>Chryseobacterium</taxon>
    </lineage>
</organism>
<gene>
    <name evidence="1" type="ORF">SAMN05444267_100419</name>
</gene>
<evidence type="ECO:0000313" key="1">
    <source>
        <dbReference type="EMBL" id="SHK43695.1"/>
    </source>
</evidence>
<accession>A0A1M6SG81</accession>
<dbReference type="EMBL" id="FRAV01000004">
    <property type="protein sequence ID" value="SHK43695.1"/>
    <property type="molecule type" value="Genomic_DNA"/>
</dbReference>
<evidence type="ECO:0000313" key="2">
    <source>
        <dbReference type="Proteomes" id="UP000184364"/>
    </source>
</evidence>
<keyword evidence="2" id="KW-1185">Reference proteome</keyword>
<protein>
    <submittedName>
        <fullName evidence="1">Uncharacterized protein</fullName>
    </submittedName>
</protein>
<dbReference type="Proteomes" id="UP000184364">
    <property type="component" value="Unassembled WGS sequence"/>
</dbReference>
<dbReference type="STRING" id="1302687.SAMN05444267_100419"/>